<keyword evidence="3" id="KW-0472">Membrane</keyword>
<dbReference type="EC" id="2.4.1.-" evidence="3"/>
<keyword evidence="5" id="KW-1185">Reference proteome</keyword>
<keyword evidence="2 3" id="KW-0808">Transferase</keyword>
<comment type="pathway">
    <text evidence="3">Protein modification; protein glycosylation.</text>
</comment>
<evidence type="ECO:0000313" key="4">
    <source>
        <dbReference type="EMBL" id="CAG9766778.1"/>
    </source>
</evidence>
<reference evidence="4" key="1">
    <citation type="submission" date="2022-01" db="EMBL/GenBank/DDBJ databases">
        <authorList>
            <person name="King R."/>
        </authorList>
    </citation>
    <scope>NUCLEOTIDE SEQUENCE</scope>
</reference>
<evidence type="ECO:0000256" key="3">
    <source>
        <dbReference type="RuleBase" id="RU363129"/>
    </source>
</evidence>
<organism evidence="4 5">
    <name type="scientific">Ceutorhynchus assimilis</name>
    <name type="common">cabbage seed weevil</name>
    <dbReference type="NCBI Taxonomy" id="467358"/>
    <lineage>
        <taxon>Eukaryota</taxon>
        <taxon>Metazoa</taxon>
        <taxon>Ecdysozoa</taxon>
        <taxon>Arthropoda</taxon>
        <taxon>Hexapoda</taxon>
        <taxon>Insecta</taxon>
        <taxon>Pterygota</taxon>
        <taxon>Neoptera</taxon>
        <taxon>Endopterygota</taxon>
        <taxon>Coleoptera</taxon>
        <taxon>Polyphaga</taxon>
        <taxon>Cucujiformia</taxon>
        <taxon>Curculionidae</taxon>
        <taxon>Ceutorhynchinae</taxon>
        <taxon>Ceutorhynchus</taxon>
    </lineage>
</organism>
<dbReference type="EMBL" id="OU892279">
    <property type="protein sequence ID" value="CAG9766778.1"/>
    <property type="molecule type" value="Genomic_DNA"/>
</dbReference>
<comment type="similarity">
    <text evidence="3">Belongs to the glycosyltransferase 11 family.</text>
</comment>
<dbReference type="GO" id="GO:0008107">
    <property type="term" value="F:galactoside 2-alpha-L-fucosyltransferase activity"/>
    <property type="evidence" value="ECO:0007669"/>
    <property type="project" value="InterPro"/>
</dbReference>
<keyword evidence="3" id="KW-1133">Transmembrane helix</keyword>
<dbReference type="Proteomes" id="UP001152799">
    <property type="component" value="Chromosome 3"/>
</dbReference>
<keyword evidence="1 3" id="KW-0328">Glycosyltransferase</keyword>
<accession>A0A9N9MQ34</accession>
<dbReference type="PANTHER" id="PTHR11927">
    <property type="entry name" value="GALACTOSIDE 2-L-FUCOSYLTRANSFERASE"/>
    <property type="match status" value="1"/>
</dbReference>
<dbReference type="GO" id="GO:0005975">
    <property type="term" value="P:carbohydrate metabolic process"/>
    <property type="evidence" value="ECO:0007669"/>
    <property type="project" value="InterPro"/>
</dbReference>
<keyword evidence="3" id="KW-0812">Transmembrane</keyword>
<protein>
    <recommendedName>
        <fullName evidence="3">L-Fucosyltransferase</fullName>
        <ecNumber evidence="3">2.4.1.-</ecNumber>
    </recommendedName>
</protein>
<proteinExistence type="inferred from homology"/>
<name>A0A9N9MQ34_9CUCU</name>
<dbReference type="CDD" id="cd11301">
    <property type="entry name" value="Fut1_Fut2_like"/>
    <property type="match status" value="1"/>
</dbReference>
<feature type="transmembrane region" description="Helical" evidence="3">
    <location>
        <begin position="7"/>
        <end position="28"/>
    </location>
</feature>
<evidence type="ECO:0000256" key="1">
    <source>
        <dbReference type="ARBA" id="ARBA00022676"/>
    </source>
</evidence>
<gene>
    <name evidence="4" type="ORF">CEUTPL_LOCUS7350</name>
</gene>
<dbReference type="PANTHER" id="PTHR11927:SF9">
    <property type="entry name" value="L-FUCOSYLTRANSFERASE"/>
    <property type="match status" value="1"/>
</dbReference>
<dbReference type="AlphaFoldDB" id="A0A9N9MQ34"/>
<dbReference type="GO" id="GO:0032580">
    <property type="term" value="C:Golgi cisterna membrane"/>
    <property type="evidence" value="ECO:0007669"/>
    <property type="project" value="UniProtKB-SubCell"/>
</dbReference>
<sequence length="351" mass="40892">MSNTFKTIFLLMSGLTLFYTFLPTVFILDNKIVRVNITGEPSISESSIEVLKKNTYWNLEKMLCLEDPAIDSTITRFKLSEMTTCPKSGIVSIYIMGRTGNQMWEYASVWAVARRTGLEPYIPRCIKLKLDQIFEQLSVPAFEEIAHCPVEFNTFVKSIEEWNFTNQSIILPRYTLKPKLVLTWVQDIIQEFRFRKKLREKSQQILTSLLRKLPPRDYTFVGVHVRRTDYVGYLKRKYDESPVTKQFFINAMAYYKNKYRDCLFVFLSDDPNWCYQHFGRKPDVYVASYKTKNTPALDLALMAACNHSIFDYGTFGEWGSILAGGETVYSNMTQNIKKGTGRIMKNWMAMD</sequence>
<dbReference type="OrthoDB" id="3226at2759"/>
<keyword evidence="3" id="KW-0333">Golgi apparatus</keyword>
<evidence type="ECO:0000313" key="5">
    <source>
        <dbReference type="Proteomes" id="UP001152799"/>
    </source>
</evidence>
<dbReference type="Pfam" id="PF01531">
    <property type="entry name" value="Glyco_transf_11"/>
    <property type="match status" value="1"/>
</dbReference>
<dbReference type="InterPro" id="IPR002516">
    <property type="entry name" value="Glyco_trans_11"/>
</dbReference>
<keyword evidence="3" id="KW-0735">Signal-anchor</keyword>
<keyword evidence="3" id="KW-0325">Glycoprotein</keyword>
<comment type="subcellular location">
    <subcellularLocation>
        <location evidence="3">Golgi apparatus</location>
        <location evidence="3">Golgi stack membrane</location>
        <topology evidence="3">Single-pass type II membrane protein</topology>
    </subcellularLocation>
</comment>
<evidence type="ECO:0000256" key="2">
    <source>
        <dbReference type="ARBA" id="ARBA00022679"/>
    </source>
</evidence>